<evidence type="ECO:0000256" key="1">
    <source>
        <dbReference type="SAM" id="MobiDB-lite"/>
    </source>
</evidence>
<reference evidence="2" key="1">
    <citation type="submission" date="2021-06" db="EMBL/GenBank/DDBJ databases">
        <title>Parelaphostrongylus tenuis whole genome reference sequence.</title>
        <authorList>
            <person name="Garwood T.J."/>
            <person name="Larsen P.A."/>
            <person name="Fountain-Jones N.M."/>
            <person name="Garbe J.R."/>
            <person name="Macchietto M.G."/>
            <person name="Kania S.A."/>
            <person name="Gerhold R.W."/>
            <person name="Richards J.E."/>
            <person name="Wolf T.M."/>
        </authorList>
    </citation>
    <scope>NUCLEOTIDE SEQUENCE</scope>
    <source>
        <strain evidence="2">MNPRO001-30</strain>
        <tissue evidence="2">Meninges</tissue>
    </source>
</reference>
<evidence type="ECO:0000313" key="3">
    <source>
        <dbReference type="Proteomes" id="UP001196413"/>
    </source>
</evidence>
<dbReference type="AlphaFoldDB" id="A0AAD5LZL9"/>
<comment type="caution">
    <text evidence="2">The sequence shown here is derived from an EMBL/GenBank/DDBJ whole genome shotgun (WGS) entry which is preliminary data.</text>
</comment>
<feature type="region of interest" description="Disordered" evidence="1">
    <location>
        <begin position="1"/>
        <end position="103"/>
    </location>
</feature>
<keyword evidence="3" id="KW-1185">Reference proteome</keyword>
<evidence type="ECO:0000313" key="2">
    <source>
        <dbReference type="EMBL" id="KAJ1349425.1"/>
    </source>
</evidence>
<dbReference type="EMBL" id="JAHQIW010000662">
    <property type="protein sequence ID" value="KAJ1349425.1"/>
    <property type="molecule type" value="Genomic_DNA"/>
</dbReference>
<dbReference type="Proteomes" id="UP001196413">
    <property type="component" value="Unassembled WGS sequence"/>
</dbReference>
<feature type="compositionally biased region" description="Low complexity" evidence="1">
    <location>
        <begin position="84"/>
        <end position="93"/>
    </location>
</feature>
<name>A0AAD5LZL9_PARTN</name>
<accession>A0AAD5LZL9</accession>
<protein>
    <submittedName>
        <fullName evidence="2">Uncharacterized protein</fullName>
    </submittedName>
</protein>
<proteinExistence type="predicted"/>
<feature type="compositionally biased region" description="Polar residues" evidence="1">
    <location>
        <begin position="9"/>
        <end position="24"/>
    </location>
</feature>
<organism evidence="2 3">
    <name type="scientific">Parelaphostrongylus tenuis</name>
    <name type="common">Meningeal worm</name>
    <dbReference type="NCBI Taxonomy" id="148309"/>
    <lineage>
        <taxon>Eukaryota</taxon>
        <taxon>Metazoa</taxon>
        <taxon>Ecdysozoa</taxon>
        <taxon>Nematoda</taxon>
        <taxon>Chromadorea</taxon>
        <taxon>Rhabditida</taxon>
        <taxon>Rhabditina</taxon>
        <taxon>Rhabditomorpha</taxon>
        <taxon>Strongyloidea</taxon>
        <taxon>Metastrongylidae</taxon>
        <taxon>Parelaphostrongylus</taxon>
    </lineage>
</organism>
<gene>
    <name evidence="2" type="ORF">KIN20_004996</name>
</gene>
<sequence length="244" mass="27294">MKLRKNLRFGSSRSKLVNDGNNAGDSVRMSSGDDNEPNDSIIPPVVLEAAMVGSRKSSKKLKKQSTPAIDTTDLNIEVEESSSDQEQQQQSQSEVKRSSLKQSSLGEYFTMPTSSNARWEPLQKQVSEKKKITIRKKRIAVDPPESHKPTKVSSVVTEISSGENSLDEIEHERLKKSVAKARRRSIKRFLVELSRTDCFIIHCPFHVVTFSLCFCSCFSSTFFLSLHYILSTGSLLSTTGTYPL</sequence>